<comment type="caution">
    <text evidence="2">The sequence shown here is derived from an EMBL/GenBank/DDBJ whole genome shotgun (WGS) entry which is preliminary data.</text>
</comment>
<dbReference type="AlphaFoldDB" id="A0A699KHV3"/>
<gene>
    <name evidence="2" type="ORF">Tci_666001</name>
</gene>
<name>A0A699KHV3_TANCI</name>
<evidence type="ECO:0000256" key="1">
    <source>
        <dbReference type="SAM" id="MobiDB-lite"/>
    </source>
</evidence>
<sequence length="108" mass="11981">LVHTARTRRPQPKGNTRNSRVPSTSKSSEVKKNVTVEDHRRSLFLSKNKKTMSSECNNIKLPIRNDKSKIVCGTCKQCLVTANHDACLLSSVNALNSCTNKLCANAPW</sequence>
<evidence type="ECO:0000313" key="2">
    <source>
        <dbReference type="EMBL" id="GFA94029.1"/>
    </source>
</evidence>
<feature type="non-terminal residue" evidence="2">
    <location>
        <position position="1"/>
    </location>
</feature>
<organism evidence="2">
    <name type="scientific">Tanacetum cinerariifolium</name>
    <name type="common">Dalmatian daisy</name>
    <name type="synonym">Chrysanthemum cinerariifolium</name>
    <dbReference type="NCBI Taxonomy" id="118510"/>
    <lineage>
        <taxon>Eukaryota</taxon>
        <taxon>Viridiplantae</taxon>
        <taxon>Streptophyta</taxon>
        <taxon>Embryophyta</taxon>
        <taxon>Tracheophyta</taxon>
        <taxon>Spermatophyta</taxon>
        <taxon>Magnoliopsida</taxon>
        <taxon>eudicotyledons</taxon>
        <taxon>Gunneridae</taxon>
        <taxon>Pentapetalae</taxon>
        <taxon>asterids</taxon>
        <taxon>campanulids</taxon>
        <taxon>Asterales</taxon>
        <taxon>Asteraceae</taxon>
        <taxon>Asteroideae</taxon>
        <taxon>Anthemideae</taxon>
        <taxon>Anthemidinae</taxon>
        <taxon>Tanacetum</taxon>
    </lineage>
</organism>
<feature type="compositionally biased region" description="Basic residues" evidence="1">
    <location>
        <begin position="1"/>
        <end position="11"/>
    </location>
</feature>
<feature type="compositionally biased region" description="Polar residues" evidence="1">
    <location>
        <begin position="13"/>
        <end position="27"/>
    </location>
</feature>
<protein>
    <submittedName>
        <fullName evidence="2">Uncharacterized protein</fullName>
    </submittedName>
</protein>
<accession>A0A699KHV3</accession>
<feature type="region of interest" description="Disordered" evidence="1">
    <location>
        <begin position="1"/>
        <end position="35"/>
    </location>
</feature>
<dbReference type="EMBL" id="BKCJ010518337">
    <property type="protein sequence ID" value="GFA94029.1"/>
    <property type="molecule type" value="Genomic_DNA"/>
</dbReference>
<proteinExistence type="predicted"/>
<reference evidence="2" key="1">
    <citation type="journal article" date="2019" name="Sci. Rep.">
        <title>Draft genome of Tanacetum cinerariifolium, the natural source of mosquito coil.</title>
        <authorList>
            <person name="Yamashiro T."/>
            <person name="Shiraishi A."/>
            <person name="Satake H."/>
            <person name="Nakayama K."/>
        </authorList>
    </citation>
    <scope>NUCLEOTIDE SEQUENCE</scope>
</reference>